<sequence length="59" mass="6427">MRAGGTVYMSGQIPLDPATMTVVGNGDFHTEARQVFQTCRPSPKRQAVRWTTSSNSTPT</sequence>
<organism evidence="2">
    <name type="scientific">Neisseria gonorrhoeae</name>
    <dbReference type="NCBI Taxonomy" id="485"/>
    <lineage>
        <taxon>Bacteria</taxon>
        <taxon>Pseudomonadati</taxon>
        <taxon>Pseudomonadota</taxon>
        <taxon>Betaproteobacteria</taxon>
        <taxon>Neisseriales</taxon>
        <taxon>Neisseriaceae</taxon>
        <taxon>Neisseria</taxon>
    </lineage>
</organism>
<reference evidence="2" key="1">
    <citation type="submission" date="2018-06" db="EMBL/GenBank/DDBJ databases">
        <authorList>
            <consortium name="Pathogen Informatics"/>
            <person name="Doyle S."/>
        </authorList>
    </citation>
    <scope>NUCLEOTIDE SEQUENCE [LARGE SCALE GENOMIC DNA]</scope>
    <source>
        <strain evidence="2">NCTC11421</strain>
    </source>
</reference>
<accession>A0A378W1Q0</accession>
<gene>
    <name evidence="2" type="ORF">NCTC11421_02543</name>
</gene>
<dbReference type="InterPro" id="IPR035959">
    <property type="entry name" value="RutC-like_sf"/>
</dbReference>
<evidence type="ECO:0000256" key="1">
    <source>
        <dbReference type="SAM" id="MobiDB-lite"/>
    </source>
</evidence>
<dbReference type="InterPro" id="IPR006175">
    <property type="entry name" value="YjgF/YER057c/UK114"/>
</dbReference>
<feature type="region of interest" description="Disordered" evidence="1">
    <location>
        <begin position="38"/>
        <end position="59"/>
    </location>
</feature>
<name>A0A378W1Q0_NEIGO</name>
<dbReference type="AlphaFoldDB" id="A0A378W1Q0"/>
<proteinExistence type="predicted"/>
<dbReference type="EMBL" id="UGRI01000001">
    <property type="protein sequence ID" value="SUA24542.1"/>
    <property type="molecule type" value="Genomic_DNA"/>
</dbReference>
<feature type="compositionally biased region" description="Polar residues" evidence="1">
    <location>
        <begin position="49"/>
        <end position="59"/>
    </location>
</feature>
<dbReference type="Pfam" id="PF01042">
    <property type="entry name" value="Ribonuc_L-PSP"/>
    <property type="match status" value="1"/>
</dbReference>
<dbReference type="SUPFAM" id="SSF55298">
    <property type="entry name" value="YjgF-like"/>
    <property type="match status" value="1"/>
</dbReference>
<protein>
    <submittedName>
        <fullName evidence="2">Ribonuclease, putative</fullName>
    </submittedName>
</protein>
<dbReference type="Gene3D" id="3.30.1330.40">
    <property type="entry name" value="RutC-like"/>
    <property type="match status" value="1"/>
</dbReference>
<evidence type="ECO:0000313" key="2">
    <source>
        <dbReference type="EMBL" id="SUA24542.1"/>
    </source>
</evidence>